<dbReference type="Proteomes" id="UP000465240">
    <property type="component" value="Unassembled WGS sequence"/>
</dbReference>
<evidence type="ECO:0000313" key="2">
    <source>
        <dbReference type="Proteomes" id="UP000465240"/>
    </source>
</evidence>
<dbReference type="EMBL" id="BLKX01000001">
    <property type="protein sequence ID" value="GFG82044.1"/>
    <property type="molecule type" value="Genomic_DNA"/>
</dbReference>
<keyword evidence="2" id="KW-1185">Reference proteome</keyword>
<reference evidence="1 2" key="1">
    <citation type="journal article" date="2019" name="Emerg. Microbes Infect.">
        <title>Comprehensive subspecies identification of 175 nontuberculous mycobacteria species based on 7547 genomic profiles.</title>
        <authorList>
            <person name="Matsumoto Y."/>
            <person name="Kinjo T."/>
            <person name="Motooka D."/>
            <person name="Nabeya D."/>
            <person name="Jung N."/>
            <person name="Uechi K."/>
            <person name="Horii T."/>
            <person name="Iida T."/>
            <person name="Fujita J."/>
            <person name="Nakamura S."/>
        </authorList>
    </citation>
    <scope>NUCLEOTIDE SEQUENCE [LARGE SCALE GENOMIC DNA]</scope>
    <source>
        <strain evidence="1 2">JCM 18565</strain>
    </source>
</reference>
<organism evidence="1 2">
    <name type="scientific">Mycobacterium paragordonae</name>
    <dbReference type="NCBI Taxonomy" id="1389713"/>
    <lineage>
        <taxon>Bacteria</taxon>
        <taxon>Bacillati</taxon>
        <taxon>Actinomycetota</taxon>
        <taxon>Actinomycetes</taxon>
        <taxon>Mycobacteriales</taxon>
        <taxon>Mycobacteriaceae</taxon>
        <taxon>Mycobacterium</taxon>
    </lineage>
</organism>
<evidence type="ECO:0000313" key="1">
    <source>
        <dbReference type="EMBL" id="GFG82044.1"/>
    </source>
</evidence>
<accession>A0ABQ1CCR8</accession>
<sequence length="59" mass="5624">MAGCCGVTAAPGAQERPGKRAAAVGPRGCSEVAVPAVRVVLVSEAVPGVRAVRVGPAGG</sequence>
<proteinExistence type="predicted"/>
<gene>
    <name evidence="1" type="ORF">MPRG_53200</name>
</gene>
<name>A0ABQ1CCR8_9MYCO</name>
<protein>
    <submittedName>
        <fullName evidence="1">Uncharacterized protein</fullName>
    </submittedName>
</protein>
<comment type="caution">
    <text evidence="1">The sequence shown here is derived from an EMBL/GenBank/DDBJ whole genome shotgun (WGS) entry which is preliminary data.</text>
</comment>